<name>A0ABQ4Y5G4_9ASTR</name>
<dbReference type="Proteomes" id="UP001151760">
    <property type="component" value="Unassembled WGS sequence"/>
</dbReference>
<proteinExistence type="predicted"/>
<evidence type="ECO:0000313" key="1">
    <source>
        <dbReference type="EMBL" id="GJS72397.1"/>
    </source>
</evidence>
<organism evidence="1 2">
    <name type="scientific">Tanacetum coccineum</name>
    <dbReference type="NCBI Taxonomy" id="301880"/>
    <lineage>
        <taxon>Eukaryota</taxon>
        <taxon>Viridiplantae</taxon>
        <taxon>Streptophyta</taxon>
        <taxon>Embryophyta</taxon>
        <taxon>Tracheophyta</taxon>
        <taxon>Spermatophyta</taxon>
        <taxon>Magnoliopsida</taxon>
        <taxon>eudicotyledons</taxon>
        <taxon>Gunneridae</taxon>
        <taxon>Pentapetalae</taxon>
        <taxon>asterids</taxon>
        <taxon>campanulids</taxon>
        <taxon>Asterales</taxon>
        <taxon>Asteraceae</taxon>
        <taxon>Asteroideae</taxon>
        <taxon>Anthemideae</taxon>
        <taxon>Anthemidinae</taxon>
        <taxon>Tanacetum</taxon>
    </lineage>
</organism>
<reference evidence="1" key="2">
    <citation type="submission" date="2022-01" db="EMBL/GenBank/DDBJ databases">
        <authorList>
            <person name="Yamashiro T."/>
            <person name="Shiraishi A."/>
            <person name="Satake H."/>
            <person name="Nakayama K."/>
        </authorList>
    </citation>
    <scope>NUCLEOTIDE SEQUENCE</scope>
</reference>
<comment type="caution">
    <text evidence="1">The sequence shown here is derived from an EMBL/GenBank/DDBJ whole genome shotgun (WGS) entry which is preliminary data.</text>
</comment>
<reference evidence="1" key="1">
    <citation type="journal article" date="2022" name="Int. J. Mol. Sci.">
        <title>Draft Genome of Tanacetum Coccineum: Genomic Comparison of Closely Related Tanacetum-Family Plants.</title>
        <authorList>
            <person name="Yamashiro T."/>
            <person name="Shiraishi A."/>
            <person name="Nakayama K."/>
            <person name="Satake H."/>
        </authorList>
    </citation>
    <scope>NUCLEOTIDE SEQUENCE</scope>
</reference>
<accession>A0ABQ4Y5G4</accession>
<keyword evidence="2" id="KW-1185">Reference proteome</keyword>
<protein>
    <submittedName>
        <fullName evidence="1">Uncharacterized protein</fullName>
    </submittedName>
</protein>
<gene>
    <name evidence="1" type="ORF">Tco_0705238</name>
</gene>
<dbReference type="EMBL" id="BQNB010010076">
    <property type="protein sequence ID" value="GJS72397.1"/>
    <property type="molecule type" value="Genomic_DNA"/>
</dbReference>
<evidence type="ECO:0000313" key="2">
    <source>
        <dbReference type="Proteomes" id="UP001151760"/>
    </source>
</evidence>
<sequence length="136" mass="15465">MSVGGDEDNNFEQAPNASFFMKLNFSILFGLGYKKIAPRAWYDELSKFLMSKALLKHFQTLIMPDALILEKALLEGYSSLVISIEVGMFQKKQGYVNAMSSAEAIKSRYESEFRVFHAGSFIPNEVVLELEYSRED</sequence>